<proteinExistence type="predicted"/>
<evidence type="ECO:0000313" key="2">
    <source>
        <dbReference type="EMBL" id="CAH3153545.1"/>
    </source>
</evidence>
<dbReference type="PANTHER" id="PTHR37508">
    <property type="entry name" value="TRANSMEMBRANE PROTEIN"/>
    <property type="match status" value="1"/>
</dbReference>
<evidence type="ECO:0000256" key="1">
    <source>
        <dbReference type="SAM" id="MobiDB-lite"/>
    </source>
</evidence>
<name>A0ABN8Q170_9CNID</name>
<comment type="caution">
    <text evidence="2">The sequence shown here is derived from an EMBL/GenBank/DDBJ whole genome shotgun (WGS) entry which is preliminary data.</text>
</comment>
<sequence>MALKPTDSQVTIDGETFDLIVIPSAESRMVQSAKKKLLGQLDLQTLVSDLGKLGKFMRVAYNGVAGYTEVQIKVQTVGYEITELADKSALTVKQFKDTSQEVLEDLKSTYQYLLDGLEEVSLVTLSMMGNKAANMAEAAEELRKDFDQAKKVVKSTLEDTMRAKGEEQKNREILEKQRKKFQKKKEEAEELERDAQEGQERAKMFYEESQRREDKAQDTHDSILRSIADSITGVFTGVTAAVGLAAMIRFEQAAEKLMKIGDKSGYKEAIRMANEEKMKHLEQMAKERDHRREARQQCIEFTQKIINCESDSDLAEAAIDALHSSVGALKSLSTTMMRASKFWRLMENHCKALSRGEIKAKVEMMMKNPKKERLEMWTSHAFKEEALRYYSKWVALDNVSSVYMLQIEETSRELYKYLEENPTIEEARKNVRRLAADFADDLKKDQESERLNETQAISE</sequence>
<dbReference type="Proteomes" id="UP001159427">
    <property type="component" value="Unassembled WGS sequence"/>
</dbReference>
<reference evidence="2 3" key="1">
    <citation type="submission" date="2022-05" db="EMBL/GenBank/DDBJ databases">
        <authorList>
            <consortium name="Genoscope - CEA"/>
            <person name="William W."/>
        </authorList>
    </citation>
    <scope>NUCLEOTIDE SEQUENCE [LARGE SCALE GENOMIC DNA]</scope>
</reference>
<feature type="region of interest" description="Disordered" evidence="1">
    <location>
        <begin position="181"/>
        <end position="201"/>
    </location>
</feature>
<gene>
    <name evidence="2" type="ORF">PEVE_00001107</name>
</gene>
<dbReference type="InterPro" id="IPR027267">
    <property type="entry name" value="AH/BAR_dom_sf"/>
</dbReference>
<dbReference type="PANTHER" id="PTHR37508:SF1">
    <property type="entry name" value="TRANSMEMBRANE PROTEIN"/>
    <property type="match status" value="1"/>
</dbReference>
<organism evidence="2 3">
    <name type="scientific">Porites evermanni</name>
    <dbReference type="NCBI Taxonomy" id="104178"/>
    <lineage>
        <taxon>Eukaryota</taxon>
        <taxon>Metazoa</taxon>
        <taxon>Cnidaria</taxon>
        <taxon>Anthozoa</taxon>
        <taxon>Hexacorallia</taxon>
        <taxon>Scleractinia</taxon>
        <taxon>Fungiina</taxon>
        <taxon>Poritidae</taxon>
        <taxon>Porites</taxon>
    </lineage>
</organism>
<dbReference type="EMBL" id="CALNXI010001058">
    <property type="protein sequence ID" value="CAH3153545.1"/>
    <property type="molecule type" value="Genomic_DNA"/>
</dbReference>
<dbReference type="SUPFAM" id="SSF103657">
    <property type="entry name" value="BAR/IMD domain-like"/>
    <property type="match status" value="1"/>
</dbReference>
<accession>A0ABN8Q170</accession>
<evidence type="ECO:0000313" key="3">
    <source>
        <dbReference type="Proteomes" id="UP001159427"/>
    </source>
</evidence>
<protein>
    <submittedName>
        <fullName evidence="2">Uncharacterized protein</fullName>
    </submittedName>
</protein>
<keyword evidence="3" id="KW-1185">Reference proteome</keyword>